<keyword evidence="3" id="KW-1185">Reference proteome</keyword>
<dbReference type="KEGG" id="plal:FXN65_13530"/>
<dbReference type="Pfam" id="PF01425">
    <property type="entry name" value="Amidase"/>
    <property type="match status" value="1"/>
</dbReference>
<organism evidence="2 3">
    <name type="scientific">Metapseudomonas lalkuanensis</name>
    <dbReference type="NCBI Taxonomy" id="2604832"/>
    <lineage>
        <taxon>Bacteria</taxon>
        <taxon>Pseudomonadati</taxon>
        <taxon>Pseudomonadota</taxon>
        <taxon>Gammaproteobacteria</taxon>
        <taxon>Pseudomonadales</taxon>
        <taxon>Pseudomonadaceae</taxon>
        <taxon>Metapseudomonas</taxon>
    </lineage>
</organism>
<dbReference type="PANTHER" id="PTHR11895:SF170">
    <property type="entry name" value="AMIDASE"/>
    <property type="match status" value="1"/>
</dbReference>
<proteinExistence type="predicted"/>
<dbReference type="Proteomes" id="UP000327179">
    <property type="component" value="Chromosome"/>
</dbReference>
<dbReference type="GO" id="GO:0003824">
    <property type="term" value="F:catalytic activity"/>
    <property type="evidence" value="ECO:0007669"/>
    <property type="project" value="InterPro"/>
</dbReference>
<dbReference type="Gene3D" id="3.90.1300.10">
    <property type="entry name" value="Amidase signature (AS) domain"/>
    <property type="match status" value="1"/>
</dbReference>
<dbReference type="InterPro" id="IPR036928">
    <property type="entry name" value="AS_sf"/>
</dbReference>
<feature type="domain" description="Amidase" evidence="1">
    <location>
        <begin position="149"/>
        <end position="263"/>
    </location>
</feature>
<dbReference type="InterPro" id="IPR023631">
    <property type="entry name" value="Amidase_dom"/>
</dbReference>
<evidence type="ECO:0000313" key="3">
    <source>
        <dbReference type="Proteomes" id="UP000327179"/>
    </source>
</evidence>
<gene>
    <name evidence="2" type="ORF">FXN65_13530</name>
</gene>
<dbReference type="EMBL" id="CP043311">
    <property type="protein sequence ID" value="QEY63037.1"/>
    <property type="molecule type" value="Genomic_DNA"/>
</dbReference>
<dbReference type="InterPro" id="IPR000120">
    <property type="entry name" value="Amidase"/>
</dbReference>
<dbReference type="AlphaFoldDB" id="A0A5J6QKX4"/>
<dbReference type="PANTHER" id="PTHR11895">
    <property type="entry name" value="TRANSAMIDASE"/>
    <property type="match status" value="1"/>
</dbReference>
<accession>A0A5J6QKX4</accession>
<dbReference type="SUPFAM" id="SSF75304">
    <property type="entry name" value="Amidase signature (AS) enzymes"/>
    <property type="match status" value="1"/>
</dbReference>
<sequence>MHGANDGWPVRSPGYIPQRSRKTRKLFDLHLCVPGDAWCHARAGHLRSASRGSPISPCPFATTGDIAMTLRRPSRKDILAISGRTHIDMTDKELDIVETMIAGNLDVYDVLDQIPDDVQPVTPAIRISGNRPTPEEDPYNGIVRRCDVRATAVSDGLLSGKTIGIKDTICVAGIPTTCGSRRLYDYVPDVDAPIVTRIIEAGGHITAMFNTDDFSFSGGGHTSAYGPGLNPRSKAHIAGGSSCGSAIAAANGVVDIAMGGDQGARSGSQQPGRVSSASGLPMVWFPTPASQVLTQPALWPGSFRIAH</sequence>
<evidence type="ECO:0000313" key="2">
    <source>
        <dbReference type="EMBL" id="QEY63037.1"/>
    </source>
</evidence>
<protein>
    <recommendedName>
        <fullName evidence="1">Amidase domain-containing protein</fullName>
    </recommendedName>
</protein>
<evidence type="ECO:0000259" key="1">
    <source>
        <dbReference type="Pfam" id="PF01425"/>
    </source>
</evidence>
<reference evidence="2 3" key="1">
    <citation type="submission" date="2019-08" db="EMBL/GenBank/DDBJ databases">
        <title>Whole-genome Sequencing of e-waste polymer degrading bacterium Pseudomonas sp. strain PE08.</title>
        <authorList>
            <person name="Kirdat K."/>
            <person name="Debbarma P."/>
            <person name="Narawade N."/>
            <person name="Suyal D."/>
            <person name="Thorat V."/>
            <person name="Shouche Y."/>
            <person name="Goel R."/>
            <person name="Yadav A."/>
        </authorList>
    </citation>
    <scope>NUCLEOTIDE SEQUENCE [LARGE SCALE GENOMIC DNA]</scope>
    <source>
        <strain evidence="2 3">PE08</strain>
    </source>
</reference>
<name>A0A5J6QKX4_9GAMM</name>